<feature type="region of interest" description="Disordered" evidence="1">
    <location>
        <begin position="577"/>
        <end position="649"/>
    </location>
</feature>
<feature type="compositionally biased region" description="Low complexity" evidence="1">
    <location>
        <begin position="1159"/>
        <end position="1169"/>
    </location>
</feature>
<feature type="compositionally biased region" description="Acidic residues" evidence="1">
    <location>
        <begin position="349"/>
        <end position="382"/>
    </location>
</feature>
<feature type="region of interest" description="Disordered" evidence="1">
    <location>
        <begin position="788"/>
        <end position="808"/>
    </location>
</feature>
<feature type="compositionally biased region" description="Low complexity" evidence="1">
    <location>
        <begin position="1051"/>
        <end position="1061"/>
    </location>
</feature>
<feature type="compositionally biased region" description="Polar residues" evidence="1">
    <location>
        <begin position="1441"/>
        <end position="1465"/>
    </location>
</feature>
<feature type="compositionally biased region" description="Polar residues" evidence="1">
    <location>
        <begin position="1240"/>
        <end position="1268"/>
    </location>
</feature>
<feature type="region of interest" description="Disordered" evidence="1">
    <location>
        <begin position="1002"/>
        <end position="1332"/>
    </location>
</feature>
<feature type="compositionally biased region" description="Basic and acidic residues" evidence="1">
    <location>
        <begin position="1215"/>
        <end position="1226"/>
    </location>
</feature>
<proteinExistence type="predicted"/>
<evidence type="ECO:0000313" key="3">
    <source>
        <dbReference type="Proteomes" id="UP001642484"/>
    </source>
</evidence>
<feature type="compositionally biased region" description="Basic and acidic residues" evidence="1">
    <location>
        <begin position="1068"/>
        <end position="1083"/>
    </location>
</feature>
<feature type="region of interest" description="Disordered" evidence="1">
    <location>
        <begin position="348"/>
        <end position="408"/>
    </location>
</feature>
<feature type="compositionally biased region" description="Low complexity" evidence="1">
    <location>
        <begin position="1010"/>
        <end position="1022"/>
    </location>
</feature>
<feature type="compositionally biased region" description="Acidic residues" evidence="1">
    <location>
        <begin position="617"/>
        <end position="633"/>
    </location>
</feature>
<feature type="compositionally biased region" description="Polar residues" evidence="1">
    <location>
        <begin position="1176"/>
        <end position="1189"/>
    </location>
</feature>
<reference evidence="2 3" key="1">
    <citation type="submission" date="2024-02" db="EMBL/GenBank/DDBJ databases">
        <authorList>
            <person name="Chen Y."/>
            <person name="Shah S."/>
            <person name="Dougan E. K."/>
            <person name="Thang M."/>
            <person name="Chan C."/>
        </authorList>
    </citation>
    <scope>NUCLEOTIDE SEQUENCE [LARGE SCALE GENOMIC DNA]</scope>
</reference>
<dbReference type="Proteomes" id="UP001642484">
    <property type="component" value="Unassembled WGS sequence"/>
</dbReference>
<feature type="compositionally biased region" description="Low complexity" evidence="1">
    <location>
        <begin position="1120"/>
        <end position="1130"/>
    </location>
</feature>
<sequence length="1529" mass="168974">MPQTPHRTISTQRALDRPDIGATTLQREHALPLMGENAESVKRAVVPDAIGVTLGLQLQETADMAAYQILKPLFLTDLPLPWEVRRREHGRYDFYHAAVREYRQEHPMLGFFKDVLEFLRTNAKTGIPMDELLEAQVFKEASPEVVRYRLGIWEGPVEDSSGSLVFVRQWLGRDDACVKTDQRYDDPRFEAAANISFRLGGWMHLWRGFVGQEPFPFLEGRLGALCQQLGESVVTAPGMATTQMIAHMEQLLPRLEPPEPPPEPEKWVMTSEEEAMQPLVTDILAKAYSSAISEAARREKQAMMHDGRLAGDSDRFAARVTCKLIYQASQRLVADLEHQDWAALHFPPEEEEEHEYSDDLAEDPFEEDDEEEDQTSEEAVEDLGERHVEDPEQLEDEEEYSQHDPEDVIALVDDPEVEVEETDDVRPVIQVCKGFIASLESDHAAWARRQLRPWTPPSRRQSTEEAASPKALWPDSPKVETHRPRLGRKQRVWRQTGFQEEGQELQDDEEVDETSPTDQVAQALLAHAMAFREAGGISPEVAIAAKALLEHAMAGGVSPQSEGLETLPMTQSLDSQAEAAVAEAALAEDDAHRDNEEVEETDMQRVQEDSQELPVENQEENPVEGGEGEEGNQGEELSPVPETTKPSRSESYWPLLDMQLKPELQEKVDSFARRLEEATSTFNHCTGDDGSYDVDDFLCSVSWNWSTSEPERSESYRTGRAFLARASIHDPMSLQLDGSEMDEYQMVAQGCAARPPSPKRGKMRRPWYMEDAAEPPEGLAAGQPAFPLERARSSSPRLVRKSKQTPKLQAATIRMTRRGIGKPPPKAKLEPRPPSAGCYTRPRHDELVPFQPCAAALEAAKSTKRFLSRTCGTMQAALATFDPSGDGRFSREEWDLGLKQLDFTVNYDHQEIFTVLDKRLHHMLTLSDLLDYCSGIPIDTGMPAPGLRGTMSELFEEVMEEQLAKAVQEALGEVALQGLQNPSGPTSSLPDVQGYVRHLKLKKQREKEASQANQAAPSSQVSGKKKRSSATGSGETNEREDDSYSEETEPELPQQPGQEEPVSTGKEPGSRHQTQQERKEARAAKAAAKSAGRTLSPSLSREGSAGRAPTPQERKEARAAKAAAKAAGKALSPPGSPQPREGSAGRAQTPQERKEARAAKAAAKAAGKALSPPGSPQSREGSAGRAQTPQERKEARAANAAAKAAGRARTPPSSREADDSPKDEAAKKKHAKKKHKAEDGTSTEQGNSPKTRTSSPGKLKQQDSSPHPENSVAFASALTRNFVEVDPNINPNEEITRAKKKLRKKKVRRAGSSDSKKRVRSHSPERSYLAVRNQPQPIAKFLGYSFVDREDFGKDVPDSQLLPYVPRPASDICKTYGHVFRILGDPRVRRLKVEPKEKRSVHEVFMPRPPSCFEPDSDGPTAGDTFNAEKAEGQAVAMPVSKSTPDLRTTQASTTAGTWRSSFGSDTGERSDRVSLPPLVQSQNQRPELYMGGGAAIDAECRRNPSSLRTEGPQGPNSKDAVNSPTEHD</sequence>
<name>A0ABP0QEZ7_9DINO</name>
<feature type="region of interest" description="Disordered" evidence="1">
    <location>
        <begin position="452"/>
        <end position="516"/>
    </location>
</feature>
<accession>A0ABP0QEZ7</accession>
<dbReference type="EMBL" id="CAXAMN010024450">
    <property type="protein sequence ID" value="CAK9086802.1"/>
    <property type="molecule type" value="Genomic_DNA"/>
</dbReference>
<comment type="caution">
    <text evidence="2">The sequence shown here is derived from an EMBL/GenBank/DDBJ whole genome shotgun (WGS) entry which is preliminary data.</text>
</comment>
<feature type="region of interest" description="Disordered" evidence="1">
    <location>
        <begin position="1406"/>
        <end position="1529"/>
    </location>
</feature>
<gene>
    <name evidence="2" type="ORF">CCMP2556_LOCUS42032</name>
</gene>
<evidence type="ECO:0000313" key="2">
    <source>
        <dbReference type="EMBL" id="CAK9086802.1"/>
    </source>
</evidence>
<feature type="compositionally biased region" description="Low complexity" evidence="1">
    <location>
        <begin position="1197"/>
        <end position="1209"/>
    </location>
</feature>
<protein>
    <submittedName>
        <fullName evidence="2">Uncharacterized protein</fullName>
    </submittedName>
</protein>
<evidence type="ECO:0000256" key="1">
    <source>
        <dbReference type="SAM" id="MobiDB-lite"/>
    </source>
</evidence>
<feature type="compositionally biased region" description="Basic residues" evidence="1">
    <location>
        <begin position="1298"/>
        <end position="1309"/>
    </location>
</feature>
<keyword evidence="3" id="KW-1185">Reference proteome</keyword>
<organism evidence="2 3">
    <name type="scientific">Durusdinium trenchii</name>
    <dbReference type="NCBI Taxonomy" id="1381693"/>
    <lineage>
        <taxon>Eukaryota</taxon>
        <taxon>Sar</taxon>
        <taxon>Alveolata</taxon>
        <taxon>Dinophyceae</taxon>
        <taxon>Suessiales</taxon>
        <taxon>Symbiodiniaceae</taxon>
        <taxon>Durusdinium</taxon>
    </lineage>
</organism>
<feature type="compositionally biased region" description="Acidic residues" evidence="1">
    <location>
        <begin position="1038"/>
        <end position="1050"/>
    </location>
</feature>
<feature type="compositionally biased region" description="Acidic residues" evidence="1">
    <location>
        <begin position="501"/>
        <end position="515"/>
    </location>
</feature>
<feature type="compositionally biased region" description="Polar residues" evidence="1">
    <location>
        <begin position="1504"/>
        <end position="1529"/>
    </location>
</feature>